<reference evidence="8 9" key="1">
    <citation type="journal article" date="2012" name="Eukaryot. Cell">
        <title>Genome sequence of the Trichosporon asahii environmental strain CBS 8904.</title>
        <authorList>
            <person name="Yang R.Y."/>
            <person name="Li H.T."/>
            <person name="Zhu H."/>
            <person name="Zhou G.P."/>
            <person name="Wang M."/>
            <person name="Wang L."/>
        </authorList>
    </citation>
    <scope>NUCLEOTIDE SEQUENCE [LARGE SCALE GENOMIC DNA]</scope>
    <source>
        <strain evidence="8 9">CBS 8904</strain>
    </source>
</reference>
<evidence type="ECO:0000259" key="7">
    <source>
        <dbReference type="PROSITE" id="PS51349"/>
    </source>
</evidence>
<dbReference type="InterPro" id="IPR001199">
    <property type="entry name" value="Cyt_B5-like_heme/steroid-bd"/>
</dbReference>
<dbReference type="PROSITE" id="PS50255">
    <property type="entry name" value="CYTOCHROME_B5_2"/>
    <property type="match status" value="1"/>
</dbReference>
<dbReference type="PROSITE" id="PS00191">
    <property type="entry name" value="CYTOCHROME_B5_1"/>
    <property type="match status" value="1"/>
</dbReference>
<feature type="domain" description="FMN hydroxy acid dehydrogenase" evidence="7">
    <location>
        <begin position="155"/>
        <end position="505"/>
    </location>
</feature>
<feature type="domain" description="Cytochrome b5 heme-binding" evidence="6">
    <location>
        <begin position="51"/>
        <end position="127"/>
    </location>
</feature>
<evidence type="ECO:0000256" key="2">
    <source>
        <dbReference type="ARBA" id="ARBA00022617"/>
    </source>
</evidence>
<keyword evidence="3" id="KW-0479">Metal-binding</keyword>
<dbReference type="Pfam" id="PF00173">
    <property type="entry name" value="Cyt-b5"/>
    <property type="match status" value="1"/>
</dbReference>
<protein>
    <submittedName>
        <fullName evidence="8">L-mandelate dehydrogenase</fullName>
    </submittedName>
</protein>
<dbReference type="SUPFAM" id="SSF55856">
    <property type="entry name" value="Cytochrome b5-like heme/steroid binding domain"/>
    <property type="match status" value="1"/>
</dbReference>
<dbReference type="PANTHER" id="PTHR10578">
    <property type="entry name" value="S -2-HYDROXY-ACID OXIDASE-RELATED"/>
    <property type="match status" value="1"/>
</dbReference>
<dbReference type="InterPro" id="IPR018506">
    <property type="entry name" value="Cyt_B5_heme-BS"/>
</dbReference>
<evidence type="ECO:0000256" key="1">
    <source>
        <dbReference type="ARBA" id="ARBA00001917"/>
    </source>
</evidence>
<dbReference type="InterPro" id="IPR013785">
    <property type="entry name" value="Aldolase_TIM"/>
</dbReference>
<comment type="cofactor">
    <cofactor evidence="1">
        <name>FMN</name>
        <dbReference type="ChEBI" id="CHEBI:58210"/>
    </cofactor>
</comment>
<evidence type="ECO:0000256" key="5">
    <source>
        <dbReference type="ARBA" id="ARBA00023004"/>
    </source>
</evidence>
<dbReference type="PRINTS" id="PR00363">
    <property type="entry name" value="CYTOCHROMEB5"/>
</dbReference>
<dbReference type="AlphaFoldDB" id="K1VX81"/>
<dbReference type="OMA" id="ISGYQDP"/>
<keyword evidence="4" id="KW-0560">Oxidoreductase</keyword>
<comment type="caution">
    <text evidence="8">The sequence shown here is derived from an EMBL/GenBank/DDBJ whole genome shotgun (WGS) entry which is preliminary data.</text>
</comment>
<dbReference type="PROSITE" id="PS51349">
    <property type="entry name" value="FMN_HYDROXY_ACID_DH_2"/>
    <property type="match status" value="1"/>
</dbReference>
<dbReference type="GO" id="GO:0046872">
    <property type="term" value="F:metal ion binding"/>
    <property type="evidence" value="ECO:0007669"/>
    <property type="project" value="UniProtKB-KW"/>
</dbReference>
<accession>K1VX81</accession>
<evidence type="ECO:0000259" key="6">
    <source>
        <dbReference type="PROSITE" id="PS50255"/>
    </source>
</evidence>
<dbReference type="Gene3D" id="3.20.20.70">
    <property type="entry name" value="Aldolase class I"/>
    <property type="match status" value="1"/>
</dbReference>
<dbReference type="GO" id="GO:0004460">
    <property type="term" value="F:L-lactate dehydrogenase (cytochrome) activity"/>
    <property type="evidence" value="ECO:0007669"/>
    <property type="project" value="TreeGrafter"/>
</dbReference>
<dbReference type="InParanoid" id="K1VX81"/>
<keyword evidence="9" id="KW-1185">Reference proteome</keyword>
<name>K1VX81_TRIAC</name>
<keyword evidence="5" id="KW-0408">Iron</keyword>
<organism evidence="8 9">
    <name type="scientific">Trichosporon asahii var. asahii (strain CBS 8904)</name>
    <name type="common">Yeast</name>
    <dbReference type="NCBI Taxonomy" id="1220162"/>
    <lineage>
        <taxon>Eukaryota</taxon>
        <taxon>Fungi</taxon>
        <taxon>Dikarya</taxon>
        <taxon>Basidiomycota</taxon>
        <taxon>Agaricomycotina</taxon>
        <taxon>Tremellomycetes</taxon>
        <taxon>Trichosporonales</taxon>
        <taxon>Trichosporonaceae</taxon>
        <taxon>Trichosporon</taxon>
    </lineage>
</organism>
<dbReference type="eggNOG" id="KOG0538">
    <property type="taxonomic scope" value="Eukaryota"/>
</dbReference>
<evidence type="ECO:0000313" key="8">
    <source>
        <dbReference type="EMBL" id="EKD04092.1"/>
    </source>
</evidence>
<dbReference type="EMBL" id="AMBO01000234">
    <property type="protein sequence ID" value="EKD04092.1"/>
    <property type="molecule type" value="Genomic_DNA"/>
</dbReference>
<proteinExistence type="predicted"/>
<evidence type="ECO:0000313" key="9">
    <source>
        <dbReference type="Proteomes" id="UP000006757"/>
    </source>
</evidence>
<evidence type="ECO:0000256" key="4">
    <source>
        <dbReference type="ARBA" id="ARBA00023002"/>
    </source>
</evidence>
<dbReference type="HOGENOM" id="CLU_020639_1_1_1"/>
<dbReference type="InterPro" id="IPR000262">
    <property type="entry name" value="FMN-dep_DH"/>
</dbReference>
<dbReference type="SUPFAM" id="SSF51395">
    <property type="entry name" value="FMN-linked oxidoreductases"/>
    <property type="match status" value="1"/>
</dbReference>
<evidence type="ECO:0000256" key="3">
    <source>
        <dbReference type="ARBA" id="ARBA00022723"/>
    </source>
</evidence>
<dbReference type="Gene3D" id="3.10.120.10">
    <property type="entry name" value="Cytochrome b5-like heme/steroid binding domain"/>
    <property type="match status" value="1"/>
</dbReference>
<dbReference type="OrthoDB" id="1925334at2759"/>
<dbReference type="Proteomes" id="UP000006757">
    <property type="component" value="Unassembled WGS sequence"/>
</dbReference>
<dbReference type="Pfam" id="PF01070">
    <property type="entry name" value="FMN_dh"/>
    <property type="match status" value="1"/>
</dbReference>
<dbReference type="STRING" id="1220162.K1VX81"/>
<dbReference type="GO" id="GO:0020037">
    <property type="term" value="F:heme binding"/>
    <property type="evidence" value="ECO:0007669"/>
    <property type="project" value="InterPro"/>
</dbReference>
<dbReference type="PANTHER" id="PTHR10578:SF101">
    <property type="entry name" value="L-LACTATE DEHYDROGENASE (CYTOCHROME B2)"/>
    <property type="match status" value="1"/>
</dbReference>
<dbReference type="eggNOG" id="KOG0537">
    <property type="taxonomic scope" value="Eukaryota"/>
</dbReference>
<dbReference type="FunCoup" id="K1VX81">
    <property type="interactions" value="79"/>
</dbReference>
<dbReference type="SMART" id="SM01117">
    <property type="entry name" value="Cyt-b5"/>
    <property type="match status" value="1"/>
</dbReference>
<dbReference type="GO" id="GO:0006089">
    <property type="term" value="P:lactate metabolic process"/>
    <property type="evidence" value="ECO:0007669"/>
    <property type="project" value="TreeGrafter"/>
</dbReference>
<dbReference type="InterPro" id="IPR036400">
    <property type="entry name" value="Cyt_B5-like_heme/steroid_sf"/>
</dbReference>
<keyword evidence="2" id="KW-0349">Heme</keyword>
<gene>
    <name evidence="8" type="ORF">A1Q2_01567</name>
</gene>
<sequence>MFRRSIRASLRSFRPSLRRAASTAPRSARTVPWAGLALSAGGILDSAQNTPKGISYDEVQRHKSKDSCWVILNGEVYDVTTFLPNHPGGTSSILAVAGTDASRIFAPIHHPGVLKTLPPECHLGPVDLSTVPASTLSPEEEADEKRIAAQRALLPPAESFLLLSDFEEWAHKVLPRAAWAYYASAADSESAYTENIASWSRYFFRPRVLRKIDEGDLKTTVCGTEMDMPVFICPAAMARLGHPLGELNLTRAAASHGIVQAISINASCPLDEILEAREEGQKVWFQIYLNKDRERSVELLKKVEQEGVAAVIFTVDVAWQSKRTLDRRAKTALEPPPSNVGSAKGEQGAGVAAAISGYQDTHLVWDDIDFIRGLQSVPDLILASEHPAVSGVIISNHGGRSADYAPAPIDVLTELRWYAPETFDKVDVMIDGGVRSGADVVKALALGAKAVGLGRPFLYANGTHGQAGAERVCEILEEEITNTMRNCGAATIDQLTPSLVGPYGPWVGGNKPKWYHPCDTK</sequence>
<dbReference type="InterPro" id="IPR037396">
    <property type="entry name" value="FMN_HAD"/>
</dbReference>